<dbReference type="PANTHER" id="PTHR30146">
    <property type="entry name" value="LACI-RELATED TRANSCRIPTIONAL REPRESSOR"/>
    <property type="match status" value="1"/>
</dbReference>
<dbReference type="Pfam" id="PF00356">
    <property type="entry name" value="LacI"/>
    <property type="match status" value="1"/>
</dbReference>
<dbReference type="SUPFAM" id="SSF53822">
    <property type="entry name" value="Periplasmic binding protein-like I"/>
    <property type="match status" value="1"/>
</dbReference>
<dbReference type="RefSeq" id="WP_109434161.1">
    <property type="nucleotide sequence ID" value="NZ_CANLFO010000013.1"/>
</dbReference>
<reference evidence="5 6" key="1">
    <citation type="submission" date="2019-07" db="EMBL/GenBank/DDBJ databases">
        <title>The draft genome sequence of Aquimarina algiphila M91.</title>
        <authorList>
            <person name="Meng X."/>
        </authorList>
    </citation>
    <scope>NUCLEOTIDE SEQUENCE [LARGE SCALE GENOMIC DNA]</scope>
    <source>
        <strain evidence="5 6">M91</strain>
    </source>
</reference>
<protein>
    <submittedName>
        <fullName evidence="5">LacI family transcriptional regulator</fullName>
    </submittedName>
</protein>
<dbReference type="CDD" id="cd06267">
    <property type="entry name" value="PBP1_LacI_sugar_binding-like"/>
    <property type="match status" value="1"/>
</dbReference>
<sequence length="343" mass="39178">MTLKKKRVKLEDIARKLNISIATVSRALDENPRVKLSTREKVFKTAKMMGYMPNQIAKSLSSGKTNLIGVIIPRYDESFFIEVCRGIDRYVRKHNYKILISSSRNSFEFERENLISFERGLVDGIILSPTHETETFVHIKSIINKGIPVVLFDNIREEVSGADHVLIEDDKASFSAVEFLIKKGRKRIAFIGGIKEKKVFQDRYDGYKKAMTKHNIPIYEELILHCESLDRENEDTEIQDFFNNISAIPDAVFTCTDNYGLLTMKTLLKMGYKIPEQISVIGFGDLGLGEIFVPSMTCIAQPSFEMGEKAAELLINQFNEPNDVNHRKKVLKLKTELILRDST</sequence>
<dbReference type="SMART" id="SM00354">
    <property type="entry name" value="HTH_LACI"/>
    <property type="match status" value="1"/>
</dbReference>
<dbReference type="CDD" id="cd01392">
    <property type="entry name" value="HTH_LacI"/>
    <property type="match status" value="1"/>
</dbReference>
<dbReference type="OrthoDB" id="9768806at2"/>
<dbReference type="InterPro" id="IPR028082">
    <property type="entry name" value="Peripla_BP_I"/>
</dbReference>
<dbReference type="Proteomes" id="UP000318833">
    <property type="component" value="Unassembled WGS sequence"/>
</dbReference>
<evidence type="ECO:0000256" key="3">
    <source>
        <dbReference type="ARBA" id="ARBA00023163"/>
    </source>
</evidence>
<proteinExistence type="predicted"/>
<dbReference type="GO" id="GO:0003700">
    <property type="term" value="F:DNA-binding transcription factor activity"/>
    <property type="evidence" value="ECO:0007669"/>
    <property type="project" value="TreeGrafter"/>
</dbReference>
<evidence type="ECO:0000256" key="1">
    <source>
        <dbReference type="ARBA" id="ARBA00023015"/>
    </source>
</evidence>
<dbReference type="SUPFAM" id="SSF47413">
    <property type="entry name" value="lambda repressor-like DNA-binding domains"/>
    <property type="match status" value="1"/>
</dbReference>
<feature type="domain" description="HTH lacI-type" evidence="4">
    <location>
        <begin position="8"/>
        <end position="62"/>
    </location>
</feature>
<dbReference type="InterPro" id="IPR000843">
    <property type="entry name" value="HTH_LacI"/>
</dbReference>
<dbReference type="InterPro" id="IPR010982">
    <property type="entry name" value="Lambda_DNA-bd_dom_sf"/>
</dbReference>
<organism evidence="5 6">
    <name type="scientific">Aquimarina algiphila</name>
    <dbReference type="NCBI Taxonomy" id="2047982"/>
    <lineage>
        <taxon>Bacteria</taxon>
        <taxon>Pseudomonadati</taxon>
        <taxon>Bacteroidota</taxon>
        <taxon>Flavobacteriia</taxon>
        <taxon>Flavobacteriales</taxon>
        <taxon>Flavobacteriaceae</taxon>
        <taxon>Aquimarina</taxon>
    </lineage>
</organism>
<accession>A0A554VJ42</accession>
<evidence type="ECO:0000256" key="2">
    <source>
        <dbReference type="ARBA" id="ARBA00023125"/>
    </source>
</evidence>
<name>A0A554VJ42_9FLAO</name>
<comment type="caution">
    <text evidence="5">The sequence shown here is derived from an EMBL/GenBank/DDBJ whole genome shotgun (WGS) entry which is preliminary data.</text>
</comment>
<keyword evidence="6" id="KW-1185">Reference proteome</keyword>
<evidence type="ECO:0000313" key="6">
    <source>
        <dbReference type="Proteomes" id="UP000318833"/>
    </source>
</evidence>
<dbReference type="GO" id="GO:0000976">
    <property type="term" value="F:transcription cis-regulatory region binding"/>
    <property type="evidence" value="ECO:0007669"/>
    <property type="project" value="TreeGrafter"/>
</dbReference>
<gene>
    <name evidence="5" type="ORF">FOF46_14850</name>
</gene>
<dbReference type="Pfam" id="PF13377">
    <property type="entry name" value="Peripla_BP_3"/>
    <property type="match status" value="1"/>
</dbReference>
<dbReference type="InterPro" id="IPR046335">
    <property type="entry name" value="LacI/GalR-like_sensor"/>
</dbReference>
<keyword evidence="2" id="KW-0238">DNA-binding</keyword>
<dbReference type="Gene3D" id="1.10.260.40">
    <property type="entry name" value="lambda repressor-like DNA-binding domains"/>
    <property type="match status" value="1"/>
</dbReference>
<dbReference type="PROSITE" id="PS50932">
    <property type="entry name" value="HTH_LACI_2"/>
    <property type="match status" value="1"/>
</dbReference>
<dbReference type="EMBL" id="VLNR01000029">
    <property type="protein sequence ID" value="TSE07829.1"/>
    <property type="molecule type" value="Genomic_DNA"/>
</dbReference>
<keyword evidence="1" id="KW-0805">Transcription regulation</keyword>
<evidence type="ECO:0000313" key="5">
    <source>
        <dbReference type="EMBL" id="TSE07829.1"/>
    </source>
</evidence>
<dbReference type="Gene3D" id="3.40.50.2300">
    <property type="match status" value="2"/>
</dbReference>
<keyword evidence="3" id="KW-0804">Transcription</keyword>
<evidence type="ECO:0000259" key="4">
    <source>
        <dbReference type="PROSITE" id="PS50932"/>
    </source>
</evidence>
<dbReference type="AlphaFoldDB" id="A0A554VJ42"/>
<dbReference type="PANTHER" id="PTHR30146:SF109">
    <property type="entry name" value="HTH-TYPE TRANSCRIPTIONAL REGULATOR GALS"/>
    <property type="match status" value="1"/>
</dbReference>